<dbReference type="EMBL" id="VHSG01000005">
    <property type="protein sequence ID" value="TQV84829.1"/>
    <property type="molecule type" value="Genomic_DNA"/>
</dbReference>
<dbReference type="Gene3D" id="3.40.50.1820">
    <property type="entry name" value="alpha/beta hydrolase"/>
    <property type="match status" value="1"/>
</dbReference>
<dbReference type="AlphaFoldDB" id="A0A545U5T5"/>
<dbReference type="InterPro" id="IPR029058">
    <property type="entry name" value="AB_hydrolase_fold"/>
</dbReference>
<proteinExistence type="predicted"/>
<keyword evidence="1" id="KW-0808">Transferase</keyword>
<sequence>MVGLSGRDIGNAAVDVAKQALANPGKTLRSAGRLGREVLTILAGKSQLKPERGDKRFLDPTWTQNPVYRRLMQAYLAWTRQMQALCDDIMEMEDDKKRARFIMALLTDTFSPTNTLANPAAIKRLLETGGISLVKGFQHFLDDMRNNGGLPSQVDTSAFEVGENIATSAGAVVFRNELLELIQYAPTTDKVYKRPLLTIPPQINKFYVLDLTPDKSMVKFLTDSGFQYFVISWRNPTVRHRDCGMNEYVAAVIEAMDVVREITGAKDINITGACSGGITAVISLAHLAAKKQKKVHTATLMVSMLDTVTEAEAALFATESTVEFAKQRSHKKGYVDSREMANAFAWLRPNDLIWNYWVNNYLMGNNPPAFDILYWNNDATRLSAALHRDFIDIFAQNALVEDQGLEILGTPIDLNAIAVDYYCVAGITDHITPWKTCYRSQKLLGGKGTFVLANSGHIQSLVNPPLNPKAKFFSNDDLSLEPNAWLEAASLQQGSWWVHWGEWLAQKSGNQVAAPANLGSATHEVLMEAPGRYVFE</sequence>
<keyword evidence="2" id="KW-0012">Acyltransferase</keyword>
<reference evidence="4 5" key="1">
    <citation type="submission" date="2019-06" db="EMBL/GenBank/DDBJ databases">
        <title>Whole genome sequence for Cellvibrionaceae sp. R142.</title>
        <authorList>
            <person name="Wang G."/>
        </authorList>
    </citation>
    <scope>NUCLEOTIDE SEQUENCE [LARGE SCALE GENOMIC DNA]</scope>
    <source>
        <strain evidence="4 5">R142</strain>
    </source>
</reference>
<dbReference type="Pfam" id="PF07167">
    <property type="entry name" value="PhaC_N"/>
    <property type="match status" value="1"/>
</dbReference>
<dbReference type="GO" id="GO:0016746">
    <property type="term" value="F:acyltransferase activity"/>
    <property type="evidence" value="ECO:0007669"/>
    <property type="project" value="UniProtKB-KW"/>
</dbReference>
<name>A0A545U5T5_9GAMM</name>
<dbReference type="InterPro" id="IPR010941">
    <property type="entry name" value="PhaC_N"/>
</dbReference>
<evidence type="ECO:0000313" key="4">
    <source>
        <dbReference type="EMBL" id="TQV84829.1"/>
    </source>
</evidence>
<gene>
    <name evidence="4" type="ORF">FKG94_03955</name>
</gene>
<organism evidence="4 5">
    <name type="scientific">Exilibacterium tricleocarpae</name>
    <dbReference type="NCBI Taxonomy" id="2591008"/>
    <lineage>
        <taxon>Bacteria</taxon>
        <taxon>Pseudomonadati</taxon>
        <taxon>Pseudomonadota</taxon>
        <taxon>Gammaproteobacteria</taxon>
        <taxon>Cellvibrionales</taxon>
        <taxon>Cellvibrionaceae</taxon>
        <taxon>Exilibacterium</taxon>
    </lineage>
</organism>
<evidence type="ECO:0000256" key="2">
    <source>
        <dbReference type="ARBA" id="ARBA00023315"/>
    </source>
</evidence>
<keyword evidence="5" id="KW-1185">Reference proteome</keyword>
<dbReference type="PANTHER" id="PTHR36837">
    <property type="entry name" value="POLY(3-HYDROXYALKANOATE) POLYMERASE SUBUNIT PHAC"/>
    <property type="match status" value="1"/>
</dbReference>
<dbReference type="PANTHER" id="PTHR36837:SF5">
    <property type="entry name" value="POLY-3-HYDROXYBUTYRATE SYNTHASE"/>
    <property type="match status" value="1"/>
</dbReference>
<dbReference type="SUPFAM" id="SSF53474">
    <property type="entry name" value="alpha/beta-Hydrolases"/>
    <property type="match status" value="1"/>
</dbReference>
<comment type="caution">
    <text evidence="4">The sequence shown here is derived from an EMBL/GenBank/DDBJ whole genome shotgun (WGS) entry which is preliminary data.</text>
</comment>
<dbReference type="InterPro" id="IPR051321">
    <property type="entry name" value="PHA/PHB_synthase"/>
</dbReference>
<keyword evidence="4" id="KW-0378">Hydrolase</keyword>
<dbReference type="GO" id="GO:0016787">
    <property type="term" value="F:hydrolase activity"/>
    <property type="evidence" value="ECO:0007669"/>
    <property type="project" value="UniProtKB-KW"/>
</dbReference>
<evidence type="ECO:0000259" key="3">
    <source>
        <dbReference type="Pfam" id="PF07167"/>
    </source>
</evidence>
<dbReference type="OrthoDB" id="7208816at2"/>
<dbReference type="GO" id="GO:0042619">
    <property type="term" value="P:poly-hydroxybutyrate biosynthetic process"/>
    <property type="evidence" value="ECO:0007669"/>
    <property type="project" value="InterPro"/>
</dbReference>
<feature type="domain" description="Poly-beta-hydroxybutyrate polymerase N-terminal" evidence="3">
    <location>
        <begin position="54"/>
        <end position="221"/>
    </location>
</feature>
<evidence type="ECO:0000313" key="5">
    <source>
        <dbReference type="Proteomes" id="UP000319732"/>
    </source>
</evidence>
<dbReference type="Proteomes" id="UP000319732">
    <property type="component" value="Unassembled WGS sequence"/>
</dbReference>
<evidence type="ECO:0000256" key="1">
    <source>
        <dbReference type="ARBA" id="ARBA00022679"/>
    </source>
</evidence>
<accession>A0A545U5T5</accession>
<protein>
    <submittedName>
        <fullName evidence="4">Alpha/beta fold hydrolase</fullName>
    </submittedName>
</protein>